<dbReference type="Proteomes" id="UP000319852">
    <property type="component" value="Chromosome"/>
</dbReference>
<dbReference type="PANTHER" id="PTHR31535:SF3">
    <property type="entry name" value="REGULATORY PROTEIN ZESTE"/>
    <property type="match status" value="1"/>
</dbReference>
<dbReference type="Gene3D" id="3.40.50.410">
    <property type="entry name" value="von Willebrand factor, type A domain"/>
    <property type="match status" value="1"/>
</dbReference>
<dbReference type="PROSITE" id="PS50858">
    <property type="entry name" value="BSD"/>
    <property type="match status" value="1"/>
</dbReference>
<dbReference type="SUPFAM" id="SSF53300">
    <property type="entry name" value="vWA-like"/>
    <property type="match status" value="1"/>
</dbReference>
<dbReference type="PROSITE" id="PS50234">
    <property type="entry name" value="VWFA"/>
    <property type="match status" value="1"/>
</dbReference>
<feature type="domain" description="BSD" evidence="4">
    <location>
        <begin position="901"/>
        <end position="956"/>
    </location>
</feature>
<feature type="domain" description="VWFA" evidence="3">
    <location>
        <begin position="78"/>
        <end position="259"/>
    </location>
</feature>
<dbReference type="EMBL" id="CP036263">
    <property type="protein sequence ID" value="QDS97973.1"/>
    <property type="molecule type" value="Genomic_DNA"/>
</dbReference>
<evidence type="ECO:0000259" key="4">
    <source>
        <dbReference type="PROSITE" id="PS50858"/>
    </source>
</evidence>
<dbReference type="KEGG" id="amob:HG15A2_12430"/>
<keyword evidence="6" id="KW-1185">Reference proteome</keyword>
<protein>
    <submittedName>
        <fullName evidence="5">von Willebrand factor type A domain protein</fullName>
    </submittedName>
</protein>
<dbReference type="RefSeq" id="WP_145058779.1">
    <property type="nucleotide sequence ID" value="NZ_CP036263.1"/>
</dbReference>
<gene>
    <name evidence="5" type="ORF">HG15A2_12430</name>
</gene>
<dbReference type="InterPro" id="IPR011990">
    <property type="entry name" value="TPR-like_helical_dom_sf"/>
</dbReference>
<dbReference type="OrthoDB" id="291546at2"/>
<evidence type="ECO:0000313" key="5">
    <source>
        <dbReference type="EMBL" id="QDS97973.1"/>
    </source>
</evidence>
<evidence type="ECO:0000259" key="3">
    <source>
        <dbReference type="PROSITE" id="PS50234"/>
    </source>
</evidence>
<dbReference type="PANTHER" id="PTHR31535">
    <property type="match status" value="1"/>
</dbReference>
<dbReference type="Gene3D" id="1.25.40.10">
    <property type="entry name" value="Tetratricopeptide repeat domain"/>
    <property type="match status" value="1"/>
</dbReference>
<dbReference type="InterPro" id="IPR002035">
    <property type="entry name" value="VWF_A"/>
</dbReference>
<dbReference type="SMART" id="SM00327">
    <property type="entry name" value="VWA"/>
    <property type="match status" value="1"/>
</dbReference>
<dbReference type="InterPro" id="IPR036465">
    <property type="entry name" value="vWFA_dom_sf"/>
</dbReference>
<feature type="compositionally biased region" description="Gly residues" evidence="2">
    <location>
        <begin position="865"/>
        <end position="882"/>
    </location>
</feature>
<feature type="region of interest" description="Disordered" evidence="2">
    <location>
        <begin position="865"/>
        <end position="887"/>
    </location>
</feature>
<evidence type="ECO:0000313" key="6">
    <source>
        <dbReference type="Proteomes" id="UP000319852"/>
    </source>
</evidence>
<dbReference type="CDD" id="cd00198">
    <property type="entry name" value="vWFA"/>
    <property type="match status" value="1"/>
</dbReference>
<evidence type="ECO:0000256" key="1">
    <source>
        <dbReference type="SAM" id="Coils"/>
    </source>
</evidence>
<dbReference type="Pfam" id="PF13768">
    <property type="entry name" value="VWA_3"/>
    <property type="match status" value="1"/>
</dbReference>
<organism evidence="5 6">
    <name type="scientific">Adhaeretor mobilis</name>
    <dbReference type="NCBI Taxonomy" id="1930276"/>
    <lineage>
        <taxon>Bacteria</taxon>
        <taxon>Pseudomonadati</taxon>
        <taxon>Planctomycetota</taxon>
        <taxon>Planctomycetia</taxon>
        <taxon>Pirellulales</taxon>
        <taxon>Lacipirellulaceae</taxon>
        <taxon>Adhaeretor</taxon>
    </lineage>
</organism>
<dbReference type="InterPro" id="IPR005607">
    <property type="entry name" value="BSD_dom"/>
</dbReference>
<name>A0A517MSW2_9BACT</name>
<keyword evidence="1" id="KW-0175">Coiled coil</keyword>
<accession>A0A517MSW2</accession>
<feature type="coiled-coil region" evidence="1">
    <location>
        <begin position="564"/>
        <end position="591"/>
    </location>
</feature>
<evidence type="ECO:0000256" key="2">
    <source>
        <dbReference type="SAM" id="MobiDB-lite"/>
    </source>
</evidence>
<proteinExistence type="predicted"/>
<sequence>MRTSQVIRQASNTQVAMKSKTIKFTRFVAVSAMFALLGLNSSEADEASRLITFERDGETSYALSVMPPANVAATSGTDVVVLFDTSASQTGAFREKALAALESMLGGLRETDRVEVLAVDLDARSLTKSFSAGDSDAVKQAIAELREQAPLGSTDLQLAFESAAKRFASADSQNRSVVYIGDGVSVANMLDSETLGQVVNSLREQRIPVSSYVIGPKTDAQLLAVLANHTGGNLYVADAIIWQDDAAQISDKRAQLENLRNSRSAGKQLAAWTQAAVLWPTKIQLAGEFGETYPETFPPLRTDRDTILLGRTKDALNNDLALSLTVEGPAGEQALQWSVSPEPSHKDRSFLSEMTEVASRDNGLTLPTVGSAGLTETARLIGAKVDALTMLAERAVASGDRAGAARIVQTVLHADPGNVQAQNVQNVVENDDLFGGQVIQGEVIQGQPIEGEVIANEGEIILSRPAAVVEGTIIEPSIVADEGLLGRVGSDGAFLDQVEQERRVFADLLAKEIQVVVLDARDRMNSEPALVIQELKLSLDRVNRVQDIDEARRAELTDKLQIALQETIRRADVLDELNRQSEEQIASARERKLLNDRLTKRIERETQLMHRFNALMDERKYVEAGDVAAIIEEIDPTGLLPQQATLWARHKRHKYLQEVTRAARHQAAWDTMFQIELSHIPFPDNPPIIYPEADVWEDLTNRRKKYAAVDLGSQGKAEARIQEALREQLKLPIDYIERPLNAIIQEISLDYDIPILFDKPALEALAISEETEITISLRNVSLRSALELLLREVEDLTFIIDNEVMLITSEDEAQQRLTVKAYPVADLVLPIQNLPIVGGGQGGGGQGGGGGGGGFGGGGGGGGGGFGGGGGGGQGGGGGGGFFAVPDDLSQTSVETKSASVSQEIVLDQAQPTVSKSEALVAQEPELPRVAGIEIDHSVTPEVFWNSYFAAKRPSADVLRQSVRRLMKDGHSDQVIALIESALSHGQPLPWMYETLGIAMELEGAPKEKIERAIMSACDFSSSPDELMLIARYLSHLQLDKRAHQVYRQVVKASPLHDEAYALGLRAAQRAKDLEAIRWYTLRVLERAWTTEQSAIRTTAFRIAKATLDELHAANQMNAYREYEQQLNDALVRDCVVQVSWSGEADIDVYVEEPGGTICSLREPRTTGGGVCLGDTYANYNESGESDAGEEGFKETYICPRGFNGDYKIRVRKVWGELVAGKVTVDVYRNYRSTNQEHERQHIEVGDDDALVVFGLDTGRRTEPLAEQQLASAVKRQEAISRAVLAQQIGSLADPTALPGRRGDRRRDLRRQLGLARGGSVGFQPVIVTLTEGTQMIATGVISADRRYVRISASPSFTGIGNVTTFTFAGAAEPVEDEDDEEVE</sequence>
<reference evidence="5 6" key="1">
    <citation type="submission" date="2019-02" db="EMBL/GenBank/DDBJ databases">
        <title>Deep-cultivation of Planctomycetes and their phenomic and genomic characterization uncovers novel biology.</title>
        <authorList>
            <person name="Wiegand S."/>
            <person name="Jogler M."/>
            <person name="Boedeker C."/>
            <person name="Pinto D."/>
            <person name="Vollmers J."/>
            <person name="Rivas-Marin E."/>
            <person name="Kohn T."/>
            <person name="Peeters S.H."/>
            <person name="Heuer A."/>
            <person name="Rast P."/>
            <person name="Oberbeckmann S."/>
            <person name="Bunk B."/>
            <person name="Jeske O."/>
            <person name="Meyerdierks A."/>
            <person name="Storesund J.E."/>
            <person name="Kallscheuer N."/>
            <person name="Luecker S."/>
            <person name="Lage O.M."/>
            <person name="Pohl T."/>
            <person name="Merkel B.J."/>
            <person name="Hornburger P."/>
            <person name="Mueller R.-W."/>
            <person name="Bruemmer F."/>
            <person name="Labrenz M."/>
            <person name="Spormann A.M."/>
            <person name="Op den Camp H."/>
            <person name="Overmann J."/>
            <person name="Amann R."/>
            <person name="Jetten M.S.M."/>
            <person name="Mascher T."/>
            <person name="Medema M.H."/>
            <person name="Devos D.P."/>
            <person name="Kaster A.-K."/>
            <person name="Ovreas L."/>
            <person name="Rohde M."/>
            <person name="Galperin M.Y."/>
            <person name="Jogler C."/>
        </authorList>
    </citation>
    <scope>NUCLEOTIDE SEQUENCE [LARGE SCALE GENOMIC DNA]</scope>
    <source>
        <strain evidence="5 6">HG15A2</strain>
    </source>
</reference>